<dbReference type="InterPro" id="IPR003593">
    <property type="entry name" value="AAA+_ATPase"/>
</dbReference>
<evidence type="ECO:0000256" key="3">
    <source>
        <dbReference type="ARBA" id="ARBA00022475"/>
    </source>
</evidence>
<evidence type="ECO:0000256" key="5">
    <source>
        <dbReference type="ARBA" id="ARBA00022741"/>
    </source>
</evidence>
<dbReference type="GO" id="GO:0016887">
    <property type="term" value="F:ATP hydrolysis activity"/>
    <property type="evidence" value="ECO:0007669"/>
    <property type="project" value="InterPro"/>
</dbReference>
<dbReference type="AlphaFoldDB" id="A0A5E4RDD4"/>
<dbReference type="GO" id="GO:0005524">
    <property type="term" value="F:ATP binding"/>
    <property type="evidence" value="ECO:0007669"/>
    <property type="project" value="UniProtKB-KW"/>
</dbReference>
<protein>
    <submittedName>
        <fullName evidence="8">ABC transporter ATP-binding protein</fullName>
    </submittedName>
</protein>
<evidence type="ECO:0000313" key="8">
    <source>
        <dbReference type="EMBL" id="VVD60811.1"/>
    </source>
</evidence>
<sequence length="290" mass="31917">MLRSMKLEETNVADVLSADARSPHGATAPSPFAIEYRGVTRRFANRQGKGEMTAVTNVSLAIQPGEFVSLIGPSGCGKSTLLNMGAGLYAPSEGQVLLAGRQVKGPSQQVAFMLQKDLLMPWRSIQANVELGMQIRGRSKAERAAAATRLLEKCHLKNFEHHYPHQLSGGMRQRAALARTLAIEPDVLLMDEPFSALDAQTKMVLQQDLAQMLAAEGKTALMITHDLAEAIALSDRVFVMSERPGTIIEEIRIDLPYRDNPIERRKQHGMNDYVAHLMDLLKVGRNDHLG</sequence>
<gene>
    <name evidence="8" type="ORF">PTE30175_00089</name>
</gene>
<dbReference type="CDD" id="cd03293">
    <property type="entry name" value="ABC_NrtD_SsuB_transporters"/>
    <property type="match status" value="1"/>
</dbReference>
<dbReference type="PANTHER" id="PTHR42788">
    <property type="entry name" value="TAURINE IMPORT ATP-BINDING PROTEIN-RELATED"/>
    <property type="match status" value="1"/>
</dbReference>
<dbReference type="Pfam" id="PF00005">
    <property type="entry name" value="ABC_tran"/>
    <property type="match status" value="1"/>
</dbReference>
<dbReference type="InterPro" id="IPR017871">
    <property type="entry name" value="ABC_transporter-like_CS"/>
</dbReference>
<dbReference type="InterPro" id="IPR027417">
    <property type="entry name" value="P-loop_NTPase"/>
</dbReference>
<dbReference type="PROSITE" id="PS00211">
    <property type="entry name" value="ABC_TRANSPORTER_1"/>
    <property type="match status" value="1"/>
</dbReference>
<comment type="similarity">
    <text evidence="1">Belongs to the ABC transporter superfamily.</text>
</comment>
<evidence type="ECO:0000256" key="1">
    <source>
        <dbReference type="ARBA" id="ARBA00005417"/>
    </source>
</evidence>
<keyword evidence="3" id="KW-1003">Cell membrane</keyword>
<dbReference type="SUPFAM" id="SSF52540">
    <property type="entry name" value="P-loop containing nucleoside triphosphate hydrolases"/>
    <property type="match status" value="1"/>
</dbReference>
<keyword evidence="4" id="KW-0472">Membrane</keyword>
<keyword evidence="9" id="KW-1185">Reference proteome</keyword>
<keyword evidence="2" id="KW-0813">Transport</keyword>
<evidence type="ECO:0000256" key="4">
    <source>
        <dbReference type="ARBA" id="ARBA00022519"/>
    </source>
</evidence>
<dbReference type="PANTHER" id="PTHR42788:SF13">
    <property type="entry name" value="ALIPHATIC SULFONATES IMPORT ATP-BINDING PROTEIN SSUB"/>
    <property type="match status" value="1"/>
</dbReference>
<dbReference type="Proteomes" id="UP000414233">
    <property type="component" value="Unassembled WGS sequence"/>
</dbReference>
<organism evidence="8 9">
    <name type="scientific">Pandoraea terrae</name>
    <dbReference type="NCBI Taxonomy" id="1537710"/>
    <lineage>
        <taxon>Bacteria</taxon>
        <taxon>Pseudomonadati</taxon>
        <taxon>Pseudomonadota</taxon>
        <taxon>Betaproteobacteria</taxon>
        <taxon>Burkholderiales</taxon>
        <taxon>Burkholderiaceae</taxon>
        <taxon>Pandoraea</taxon>
    </lineage>
</organism>
<feature type="domain" description="ABC transporter" evidence="7">
    <location>
        <begin position="34"/>
        <end position="269"/>
    </location>
</feature>
<dbReference type="EMBL" id="CABPRZ010000001">
    <property type="protein sequence ID" value="VVD60811.1"/>
    <property type="molecule type" value="Genomic_DNA"/>
</dbReference>
<accession>A0A5E4RDD4</accession>
<evidence type="ECO:0000313" key="9">
    <source>
        <dbReference type="Proteomes" id="UP000414233"/>
    </source>
</evidence>
<proteinExistence type="inferred from homology"/>
<dbReference type="Gene3D" id="3.40.50.300">
    <property type="entry name" value="P-loop containing nucleotide triphosphate hydrolases"/>
    <property type="match status" value="1"/>
</dbReference>
<evidence type="ECO:0000256" key="6">
    <source>
        <dbReference type="ARBA" id="ARBA00022840"/>
    </source>
</evidence>
<dbReference type="OrthoDB" id="9783039at2"/>
<keyword evidence="6 8" id="KW-0067">ATP-binding</keyword>
<keyword evidence="4" id="KW-0997">Cell inner membrane</keyword>
<dbReference type="SMART" id="SM00382">
    <property type="entry name" value="AAA"/>
    <property type="match status" value="1"/>
</dbReference>
<evidence type="ECO:0000259" key="7">
    <source>
        <dbReference type="PROSITE" id="PS50893"/>
    </source>
</evidence>
<name>A0A5E4RDD4_9BURK</name>
<dbReference type="RefSeq" id="WP_150695085.1">
    <property type="nucleotide sequence ID" value="NZ_CABPRZ010000001.1"/>
</dbReference>
<keyword evidence="5" id="KW-0547">Nucleotide-binding</keyword>
<dbReference type="InterPro" id="IPR050166">
    <property type="entry name" value="ABC_transporter_ATP-bind"/>
</dbReference>
<evidence type="ECO:0000256" key="2">
    <source>
        <dbReference type="ARBA" id="ARBA00022448"/>
    </source>
</evidence>
<dbReference type="InterPro" id="IPR003439">
    <property type="entry name" value="ABC_transporter-like_ATP-bd"/>
</dbReference>
<dbReference type="PROSITE" id="PS50893">
    <property type="entry name" value="ABC_TRANSPORTER_2"/>
    <property type="match status" value="1"/>
</dbReference>
<reference evidence="8 9" key="1">
    <citation type="submission" date="2019-08" db="EMBL/GenBank/DDBJ databases">
        <authorList>
            <person name="Peeters C."/>
        </authorList>
    </citation>
    <scope>NUCLEOTIDE SEQUENCE [LARGE SCALE GENOMIC DNA]</scope>
    <source>
        <strain evidence="8 9">LMG 30175</strain>
    </source>
</reference>